<dbReference type="SMART" id="SM00314">
    <property type="entry name" value="RA"/>
    <property type="match status" value="1"/>
</dbReference>
<evidence type="ECO:0000259" key="7">
    <source>
        <dbReference type="PROSITE" id="PS50200"/>
    </source>
</evidence>
<evidence type="ECO:0000256" key="4">
    <source>
        <dbReference type="PROSITE-ProRule" id="PRU00125"/>
    </source>
</evidence>
<dbReference type="PROSITE" id="PS50200">
    <property type="entry name" value="RA"/>
    <property type="match status" value="1"/>
</dbReference>
<dbReference type="Gene3D" id="3.10.20.90">
    <property type="entry name" value="Phosphatidylinositol 3-kinase Catalytic Subunit, Chain A, domain 1"/>
    <property type="match status" value="1"/>
</dbReference>
<dbReference type="InterPro" id="IPR000159">
    <property type="entry name" value="RA_dom"/>
</dbReference>
<accession>A0ABM1A1X0</accession>
<dbReference type="Pfam" id="PF00412">
    <property type="entry name" value="LIM"/>
    <property type="match status" value="1"/>
</dbReference>
<dbReference type="CDD" id="cd01784">
    <property type="entry name" value="RA_RASSF2_like"/>
    <property type="match status" value="1"/>
</dbReference>
<evidence type="ECO:0000256" key="3">
    <source>
        <dbReference type="ARBA" id="ARBA00023038"/>
    </source>
</evidence>
<keyword evidence="8" id="KW-1185">Reference proteome</keyword>
<dbReference type="PANTHER" id="PTHR22738">
    <property type="entry name" value="RASSF"/>
    <property type="match status" value="1"/>
</dbReference>
<feature type="domain" description="LIM zinc-binding" evidence="6">
    <location>
        <begin position="3"/>
        <end position="64"/>
    </location>
</feature>
<dbReference type="Pfam" id="PF00788">
    <property type="entry name" value="RA"/>
    <property type="match status" value="1"/>
</dbReference>
<gene>
    <name evidence="9" type="primary">LOC101859711</name>
</gene>
<keyword evidence="3 4" id="KW-0440">LIM domain</keyword>
<dbReference type="InterPro" id="IPR033614">
    <property type="entry name" value="RASSF1-6"/>
</dbReference>
<dbReference type="InterPro" id="IPR001781">
    <property type="entry name" value="Znf_LIM"/>
</dbReference>
<dbReference type="SUPFAM" id="SSF57716">
    <property type="entry name" value="Glucocorticoid receptor-like (DNA-binding domain)"/>
    <property type="match status" value="2"/>
</dbReference>
<name>A0ABM1A1X0_APLCA</name>
<evidence type="ECO:0000256" key="1">
    <source>
        <dbReference type="ARBA" id="ARBA00022723"/>
    </source>
</evidence>
<feature type="domain" description="Ras-associating" evidence="7">
    <location>
        <begin position="280"/>
        <end position="367"/>
    </location>
</feature>
<feature type="region of interest" description="Disordered" evidence="5">
    <location>
        <begin position="104"/>
        <end position="131"/>
    </location>
</feature>
<sequence>MNKLCARCGKPVYFAERKVSLGKEWHPSCLQCVKCGKVLAPGQHAEHKGAPYCHNPCYRALFGPSILGYGSNISSPANFTCSDKPATHAYGAGNGNKTEIFSYRKNHVTKSANRDRRSPRSKSKRKDLTPEMREVLQKIEEFNKFHEGKIRHQMTADERDDGNVDVKGPLRIYWGLSRPIQLVHCDDIPPPPISQWRHSLCVNASAADIPENKLASTVDFGRSVSASHKTRDMDDILLSPSGNDDVVRRKRPGVRKFKTVAYRGDQPTKWKRASINGHIFNYDTSVFTPVLGSCTSVTVDGTMDSSDVIEALLDKFKVQNSPDEYLLYIVNDEGERLLTRQDKPLMERLKLGPDESIGKIFIKEKEMMEEAVPSGVIVQLPIVESAEEENLPHEVEQLLVLPEAVLRGIMAKFLRDEESEVSLVKARYEAARKRIRQRMNDMMSHETSSSA</sequence>
<keyword evidence="1 4" id="KW-0479">Metal-binding</keyword>
<dbReference type="PROSITE" id="PS50023">
    <property type="entry name" value="LIM_DOMAIN_2"/>
    <property type="match status" value="1"/>
</dbReference>
<protein>
    <submittedName>
        <fullName evidence="9">Ras association domain-containing protein 2</fullName>
    </submittedName>
</protein>
<dbReference type="RefSeq" id="XP_012939150.1">
    <property type="nucleotide sequence ID" value="XM_013083696.2"/>
</dbReference>
<dbReference type="Gene3D" id="2.10.110.10">
    <property type="entry name" value="Cysteine Rich Protein"/>
    <property type="match status" value="1"/>
</dbReference>
<evidence type="ECO:0000313" key="9">
    <source>
        <dbReference type="RefSeq" id="XP_012939150.1"/>
    </source>
</evidence>
<dbReference type="InterPro" id="IPR029071">
    <property type="entry name" value="Ubiquitin-like_domsf"/>
</dbReference>
<evidence type="ECO:0000256" key="2">
    <source>
        <dbReference type="ARBA" id="ARBA00022833"/>
    </source>
</evidence>
<evidence type="ECO:0000259" key="6">
    <source>
        <dbReference type="PROSITE" id="PS50023"/>
    </source>
</evidence>
<dbReference type="PANTHER" id="PTHR22738:SF15">
    <property type="entry name" value="LD40758P"/>
    <property type="match status" value="1"/>
</dbReference>
<dbReference type="GeneID" id="101859711"/>
<dbReference type="Proteomes" id="UP000694888">
    <property type="component" value="Unplaced"/>
</dbReference>
<dbReference type="SUPFAM" id="SSF54236">
    <property type="entry name" value="Ubiquitin-like"/>
    <property type="match status" value="1"/>
</dbReference>
<dbReference type="CDD" id="cd09401">
    <property type="entry name" value="LIM_TLP_like"/>
    <property type="match status" value="1"/>
</dbReference>
<evidence type="ECO:0000313" key="8">
    <source>
        <dbReference type="Proteomes" id="UP000694888"/>
    </source>
</evidence>
<evidence type="ECO:0000256" key="5">
    <source>
        <dbReference type="SAM" id="MobiDB-lite"/>
    </source>
</evidence>
<keyword evidence="2 4" id="KW-0862">Zinc</keyword>
<dbReference type="SMART" id="SM00132">
    <property type="entry name" value="LIM"/>
    <property type="match status" value="1"/>
</dbReference>
<dbReference type="CDD" id="cd21886">
    <property type="entry name" value="SARAH_RASSF2-like"/>
    <property type="match status" value="1"/>
</dbReference>
<reference evidence="9" key="1">
    <citation type="submission" date="2025-08" db="UniProtKB">
        <authorList>
            <consortium name="RefSeq"/>
        </authorList>
    </citation>
    <scope>IDENTIFICATION</scope>
</reference>
<proteinExistence type="predicted"/>
<dbReference type="PROSITE" id="PS00478">
    <property type="entry name" value="LIM_DOMAIN_1"/>
    <property type="match status" value="1"/>
</dbReference>
<organism evidence="8 9">
    <name type="scientific">Aplysia californica</name>
    <name type="common">California sea hare</name>
    <dbReference type="NCBI Taxonomy" id="6500"/>
    <lineage>
        <taxon>Eukaryota</taxon>
        <taxon>Metazoa</taxon>
        <taxon>Spiralia</taxon>
        <taxon>Lophotrochozoa</taxon>
        <taxon>Mollusca</taxon>
        <taxon>Gastropoda</taxon>
        <taxon>Heterobranchia</taxon>
        <taxon>Euthyneura</taxon>
        <taxon>Tectipleura</taxon>
        <taxon>Aplysiida</taxon>
        <taxon>Aplysioidea</taxon>
        <taxon>Aplysiidae</taxon>
        <taxon>Aplysia</taxon>
    </lineage>
</organism>